<reference evidence="3 4" key="1">
    <citation type="submission" date="2017-07" db="EMBL/GenBank/DDBJ databases">
        <title>Leptospira spp. isolated from tropical soils.</title>
        <authorList>
            <person name="Thibeaux R."/>
            <person name="Iraola G."/>
            <person name="Ferres I."/>
            <person name="Bierque E."/>
            <person name="Girault D."/>
            <person name="Soupe-Gilbert M.-E."/>
            <person name="Picardeau M."/>
            <person name="Goarant C."/>
        </authorList>
    </citation>
    <scope>NUCLEOTIDE SEQUENCE [LARGE SCALE GENOMIC DNA]</scope>
    <source>
        <strain evidence="1 4">FH2-B-C1</strain>
        <strain evidence="2 3">FH2-B-D1</strain>
    </source>
</reference>
<dbReference type="PANTHER" id="PTHR35580">
    <property type="entry name" value="CELL SURFACE GLYCOPROTEIN (S-LAYER PROTEIN)-LIKE PROTEIN"/>
    <property type="match status" value="1"/>
</dbReference>
<evidence type="ECO:0000313" key="4">
    <source>
        <dbReference type="Proteomes" id="UP000232188"/>
    </source>
</evidence>
<protein>
    <recommendedName>
        <fullName evidence="5">Beta-propeller repeat protein</fullName>
    </recommendedName>
</protein>
<proteinExistence type="predicted"/>
<dbReference type="Proteomes" id="UP000232188">
    <property type="component" value="Unassembled WGS sequence"/>
</dbReference>
<dbReference type="EMBL" id="NPDU01000016">
    <property type="protein sequence ID" value="PJZ62437.1"/>
    <property type="molecule type" value="Genomic_DNA"/>
</dbReference>
<evidence type="ECO:0000313" key="1">
    <source>
        <dbReference type="EMBL" id="PJZ55275.1"/>
    </source>
</evidence>
<name>A0A2M9YUS8_9LEPT</name>
<dbReference type="PANTHER" id="PTHR35580:SF1">
    <property type="entry name" value="PHYTASE-LIKE DOMAIN-CONTAINING PROTEIN"/>
    <property type="match status" value="1"/>
</dbReference>
<dbReference type="PROSITE" id="PS51257">
    <property type="entry name" value="PROKAR_LIPOPROTEIN"/>
    <property type="match status" value="1"/>
</dbReference>
<dbReference type="RefSeq" id="WP_100784012.1">
    <property type="nucleotide sequence ID" value="NZ_NPDU01000016.1"/>
</dbReference>
<sequence>MIVFKLRIFLKWNILFFYFFVSGCAIRSNNLCDPSGDLFLKTAALKILAQDPTSFCGTSFSVSGKPVAINNAGQRQWTTLLGVAGATSNSLGVSSDDSGNVYITGFSNGNLDGHPLVGLFDIFVAKYDNLGHKQWSRTLGVIGSNTSSAGIVSDSTGNVYSTGKTNGNLDGQVLSGIQDTFIVKFDAAGNKQWTRLLGAPGTQTSSNAIAADSSGNVFATGQVNNNLDGQILTGNQDLFVVKYDGAGNKQWTRLLGAVGANTSSFGAATDASGNVYTTGSTFGNLDGQPLSGTQDLFVVKYDGAGNKQWTKLLGSPSGSSLTAAFGIVLDRSANVIYTTGATGTNLDGQTLTGIQDIFVVKYDSSGNRLWTRLLGNPGGNESAFGITSDSFGNVFATGQSIGGFDGIAAIGAQDLFVVKYDSGGNKQWSRLDGAGGGSNTNGNGIRSDIFGNLYTTGFTNGTLDGMASTGTQDVFLIQYK</sequence>
<gene>
    <name evidence="2" type="ORF">CH376_08025</name>
    <name evidence="1" type="ORF">CH380_01860</name>
</gene>
<dbReference type="InterPro" id="IPR010620">
    <property type="entry name" value="SBBP_repeat"/>
</dbReference>
<dbReference type="SUPFAM" id="SSF101898">
    <property type="entry name" value="NHL repeat"/>
    <property type="match status" value="1"/>
</dbReference>
<evidence type="ECO:0008006" key="5">
    <source>
        <dbReference type="Google" id="ProtNLM"/>
    </source>
</evidence>
<organism evidence="1 4">
    <name type="scientific">Leptospira adleri</name>
    <dbReference type="NCBI Taxonomy" id="2023186"/>
    <lineage>
        <taxon>Bacteria</taxon>
        <taxon>Pseudomonadati</taxon>
        <taxon>Spirochaetota</taxon>
        <taxon>Spirochaetia</taxon>
        <taxon>Leptospirales</taxon>
        <taxon>Leptospiraceae</taxon>
        <taxon>Leptospira</taxon>
    </lineage>
</organism>
<dbReference type="Proteomes" id="UP000232149">
    <property type="component" value="Unassembled WGS sequence"/>
</dbReference>
<evidence type="ECO:0000313" key="2">
    <source>
        <dbReference type="EMBL" id="PJZ62437.1"/>
    </source>
</evidence>
<dbReference type="InterPro" id="IPR052918">
    <property type="entry name" value="Motility_Chemotaxis_Reg"/>
</dbReference>
<accession>A0A2M9YUS8</accession>
<evidence type="ECO:0000313" key="3">
    <source>
        <dbReference type="Proteomes" id="UP000232149"/>
    </source>
</evidence>
<comment type="caution">
    <text evidence="1">The sequence shown here is derived from an EMBL/GenBank/DDBJ whole genome shotgun (WGS) entry which is preliminary data.</text>
</comment>
<dbReference type="EMBL" id="NPDV01000001">
    <property type="protein sequence ID" value="PJZ55275.1"/>
    <property type="molecule type" value="Genomic_DNA"/>
</dbReference>
<dbReference type="Pfam" id="PF06739">
    <property type="entry name" value="SBBP"/>
    <property type="match status" value="6"/>
</dbReference>
<dbReference type="AlphaFoldDB" id="A0A2M9YUS8"/>
<keyword evidence="3" id="KW-1185">Reference proteome</keyword>